<name>A0ABS6YSP1_9ACTN</name>
<evidence type="ECO:0000313" key="3">
    <source>
        <dbReference type="Proteomes" id="UP001197114"/>
    </source>
</evidence>
<dbReference type="InterPro" id="IPR037401">
    <property type="entry name" value="SnoaL-like"/>
</dbReference>
<dbReference type="InterPro" id="IPR032710">
    <property type="entry name" value="NTF2-like_dom_sf"/>
</dbReference>
<dbReference type="Pfam" id="PF12680">
    <property type="entry name" value="SnoaL_2"/>
    <property type="match status" value="1"/>
</dbReference>
<dbReference type="SUPFAM" id="SSF54427">
    <property type="entry name" value="NTF2-like"/>
    <property type="match status" value="1"/>
</dbReference>
<reference evidence="2 3" key="1">
    <citation type="submission" date="2019-11" db="EMBL/GenBank/DDBJ databases">
        <authorList>
            <person name="Ay H."/>
        </authorList>
    </citation>
    <scope>NUCLEOTIDE SEQUENCE [LARGE SCALE GENOMIC DNA]</scope>
    <source>
        <strain evidence="2 3">BG9H</strain>
    </source>
</reference>
<dbReference type="EMBL" id="WMBF01000266">
    <property type="protein sequence ID" value="MBW5424095.1"/>
    <property type="molecule type" value="Genomic_DNA"/>
</dbReference>
<keyword evidence="3" id="KW-1185">Reference proteome</keyword>
<comment type="caution">
    <text evidence="2">The sequence shown here is derived from an EMBL/GenBank/DDBJ whole genome shotgun (WGS) entry which is preliminary data.</text>
</comment>
<dbReference type="Proteomes" id="UP001197114">
    <property type="component" value="Unassembled WGS sequence"/>
</dbReference>
<evidence type="ECO:0000259" key="1">
    <source>
        <dbReference type="Pfam" id="PF12680"/>
    </source>
</evidence>
<evidence type="ECO:0000313" key="2">
    <source>
        <dbReference type="EMBL" id="MBW5424095.1"/>
    </source>
</evidence>
<dbReference type="Gene3D" id="3.10.450.50">
    <property type="match status" value="1"/>
</dbReference>
<protein>
    <submittedName>
        <fullName evidence="2">DUF4440 domain-containing protein</fullName>
    </submittedName>
</protein>
<accession>A0ABS6YSP1</accession>
<gene>
    <name evidence="2" type="ORF">GKQ77_21425</name>
</gene>
<proteinExistence type="predicted"/>
<sequence>MPTRAEDVPAAFAERFNSGDADAVRELYEARAAFVPETGAAVHGSAEIAAANGPFLALGLPISVTPRHVHVAGDIALLVVDWEIGQGVVRSTATDVARRGADGYWRYVIDSPFGAAPGVNALAGQDHLP</sequence>
<organism evidence="2 3">
    <name type="scientific">Streptomyces anatolicus</name>
    <dbReference type="NCBI Taxonomy" id="2675858"/>
    <lineage>
        <taxon>Bacteria</taxon>
        <taxon>Bacillati</taxon>
        <taxon>Actinomycetota</taxon>
        <taxon>Actinomycetes</taxon>
        <taxon>Kitasatosporales</taxon>
        <taxon>Streptomycetaceae</taxon>
        <taxon>Streptomyces</taxon>
    </lineage>
</organism>
<feature type="domain" description="SnoaL-like" evidence="1">
    <location>
        <begin position="11"/>
        <end position="105"/>
    </location>
</feature>